<dbReference type="NCBIfam" id="NF033550">
    <property type="entry name" value="transpos_ISL3"/>
    <property type="match status" value="1"/>
</dbReference>
<dbReference type="EMBL" id="SNXY01000008">
    <property type="protein sequence ID" value="TDP83948.1"/>
    <property type="molecule type" value="Genomic_DNA"/>
</dbReference>
<sequence>MLSGAPLATAALFADEYRLSHPETARWHYVDIPYDVFGRAILGLTQIRCSLGADWRFLTEVALPTAISLSSLIPPGFTVERFEAVDWGLVVTASARSRQAVCPSSSLPSRQVHSRYVRCVADLPLVGRPVPLRLITRRFRCDVGTCRSKIFAERFGEAVPERARRTGRMECIVHHLGLALGGRPAASFAKRLMMPVSNDTLLRVVRRRARQCSDRLTAVGIDDFAFRPSHRYGSILCDLDRRRIVKLLPDREIATVAAWLADHREIRIVSRDRGGGYGEAATLALPEVVHVADRWHLMENASSAFLDAARTSMQPIRAALGAMTVDPKLLTSAERIQYEGYLRREETNRVVAGLAADGLAIKEIVRRTGRSRKLVRQIIRGERTDVFRTRQGSLDPHLPYLDAQWEAGCRNSAELWRRLRSQGFMGSLRVIGEWATRRRRSEQISGSDLRKIPSARTIARLMTLKRDHMSKAETVMIAAIEAGVPTLAEARELIDRFHSMIRSRAVDDLASWIQDAESTLLVSFARGIPRDASAVRGAISEPWSNGQTEGQVNKLKLVKRQMYGRAKLDRLEARLLGAA</sequence>
<organism evidence="2 3">
    <name type="scientific">Oharaeibacter diazotrophicus</name>
    <dbReference type="NCBI Taxonomy" id="1920512"/>
    <lineage>
        <taxon>Bacteria</taxon>
        <taxon>Pseudomonadati</taxon>
        <taxon>Pseudomonadota</taxon>
        <taxon>Alphaproteobacteria</taxon>
        <taxon>Hyphomicrobiales</taxon>
        <taxon>Pleomorphomonadaceae</taxon>
        <taxon>Oharaeibacter</taxon>
    </lineage>
</organism>
<dbReference type="PANTHER" id="PTHR33498">
    <property type="entry name" value="TRANSPOSASE FOR INSERTION SEQUENCE ELEMENT IS1557"/>
    <property type="match status" value="1"/>
</dbReference>
<reference evidence="2 3" key="1">
    <citation type="submission" date="2019-03" db="EMBL/GenBank/DDBJ databases">
        <title>Genomic Encyclopedia of Type Strains, Phase IV (KMG-IV): sequencing the most valuable type-strain genomes for metagenomic binning, comparative biology and taxonomic classification.</title>
        <authorList>
            <person name="Goeker M."/>
        </authorList>
    </citation>
    <scope>NUCLEOTIDE SEQUENCE [LARGE SCALE GENOMIC DNA]</scope>
    <source>
        <strain evidence="2 3">DSM 102969</strain>
    </source>
</reference>
<protein>
    <submittedName>
        <fullName evidence="2">Transposase</fullName>
    </submittedName>
</protein>
<gene>
    <name evidence="2" type="ORF">EDD54_2549</name>
</gene>
<name>A0A4V3CVV5_9HYPH</name>
<evidence type="ECO:0000259" key="1">
    <source>
        <dbReference type="Pfam" id="PF01610"/>
    </source>
</evidence>
<proteinExistence type="predicted"/>
<feature type="domain" description="Transposase IS204/IS1001/IS1096/IS1165 DDE" evidence="1">
    <location>
        <begin position="437"/>
        <end position="574"/>
    </location>
</feature>
<evidence type="ECO:0000313" key="2">
    <source>
        <dbReference type="EMBL" id="TDP83948.1"/>
    </source>
</evidence>
<dbReference type="AlphaFoldDB" id="A0A4V3CVV5"/>
<feature type="domain" description="Transposase IS204/IS1001/IS1096/IS1165 DDE" evidence="1">
    <location>
        <begin position="219"/>
        <end position="315"/>
    </location>
</feature>
<comment type="caution">
    <text evidence="2">The sequence shown here is derived from an EMBL/GenBank/DDBJ whole genome shotgun (WGS) entry which is preliminary data.</text>
</comment>
<dbReference type="InterPro" id="IPR002560">
    <property type="entry name" value="Transposase_DDE"/>
</dbReference>
<accession>A0A4V3CVV5</accession>
<keyword evidence="3" id="KW-1185">Reference proteome</keyword>
<dbReference type="Proteomes" id="UP000294547">
    <property type="component" value="Unassembled WGS sequence"/>
</dbReference>
<dbReference type="PANTHER" id="PTHR33498:SF1">
    <property type="entry name" value="TRANSPOSASE FOR INSERTION SEQUENCE ELEMENT IS1557"/>
    <property type="match status" value="1"/>
</dbReference>
<evidence type="ECO:0000313" key="3">
    <source>
        <dbReference type="Proteomes" id="UP000294547"/>
    </source>
</evidence>
<dbReference type="InterPro" id="IPR047951">
    <property type="entry name" value="Transpos_ISL3"/>
</dbReference>
<dbReference type="Pfam" id="PF01610">
    <property type="entry name" value="DDE_Tnp_ISL3"/>
    <property type="match status" value="2"/>
</dbReference>